<proteinExistence type="predicted"/>
<dbReference type="EMBL" id="JAATJE010000002">
    <property type="protein sequence ID" value="NJC35103.1"/>
    <property type="molecule type" value="Genomic_DNA"/>
</dbReference>
<dbReference type="NCBIfam" id="NF011307">
    <property type="entry name" value="PRK14716.1-5"/>
    <property type="match status" value="1"/>
</dbReference>
<sequence>MVAGELIWRGLDLVARELALFAAAGILVGGIGDLCVDLLWIARAGWKRLFIYSRHRRATAAGFPAADRPGRIAVFVPAWHESEVIGAMLRTACDHWAGADIRLYVGLYPNDPDTIAAVAAVGDPRVRAAINPRPGPTTKGDNLNAMWAALLADEAAQGWQAKAIVLHDAEDVVHPAEIRIYDRLIERFDLVQLPVVALVDPATPLFGRMIGAHYADEFAEAHGRTLVVREAIGAAVPSAGVGCAFSRARLAAVADVRGGQPFDADSLTEDYELGLRIGEAGGRGVFVRVDDGVGGIVSVRAHFPVSLSAAVRQKARWMTGIALNGWDRLGWRGSPAERWMRFRDRQAVLAAVVLVAAYGALACWGVLALAELAGGYRPLVLEPWERALLIVNVGLLAWRLAMRALFVGRTHGWRQGLASVPRVIVANIVAMMAARRALAHYLHILRGGRAIWEKTTHIFPADVKAAR</sequence>
<dbReference type="Gene3D" id="3.90.550.10">
    <property type="entry name" value="Spore Coat Polysaccharide Biosynthesis Protein SpsA, Chain A"/>
    <property type="match status" value="1"/>
</dbReference>
<dbReference type="SUPFAM" id="SSF53448">
    <property type="entry name" value="Nucleotide-diphospho-sugar transferases"/>
    <property type="match status" value="1"/>
</dbReference>
<feature type="transmembrane region" description="Helical" evidence="1">
    <location>
        <begin position="387"/>
        <end position="406"/>
    </location>
</feature>
<feature type="transmembrane region" description="Helical" evidence="1">
    <location>
        <begin position="20"/>
        <end position="42"/>
    </location>
</feature>
<evidence type="ECO:0000313" key="3">
    <source>
        <dbReference type="Proteomes" id="UP000734218"/>
    </source>
</evidence>
<dbReference type="RefSeq" id="WP_167955680.1">
    <property type="nucleotide sequence ID" value="NZ_JAATJE010000002.1"/>
</dbReference>
<keyword evidence="1" id="KW-0812">Transmembrane</keyword>
<keyword evidence="1" id="KW-0472">Membrane</keyword>
<keyword evidence="1" id="KW-1133">Transmembrane helix</keyword>
<name>A0ABX0XNZ0_9SPHN</name>
<dbReference type="Proteomes" id="UP000734218">
    <property type="component" value="Unassembled WGS sequence"/>
</dbReference>
<reference evidence="2 3" key="1">
    <citation type="submission" date="2020-03" db="EMBL/GenBank/DDBJ databases">
        <title>Genomic Encyclopedia of Type Strains, Phase IV (KMG-IV): sequencing the most valuable type-strain genomes for metagenomic binning, comparative biology and taxonomic classification.</title>
        <authorList>
            <person name="Goeker M."/>
        </authorList>
    </citation>
    <scope>NUCLEOTIDE SEQUENCE [LARGE SCALE GENOMIC DNA]</scope>
    <source>
        <strain evidence="2 3">DSM 27651</strain>
    </source>
</reference>
<gene>
    <name evidence="2" type="ORF">GGR88_002617</name>
</gene>
<accession>A0ABX0XNZ0</accession>
<organism evidence="2 3">
    <name type="scientific">Sphingomonas jejuensis</name>
    <dbReference type="NCBI Taxonomy" id="904715"/>
    <lineage>
        <taxon>Bacteria</taxon>
        <taxon>Pseudomonadati</taxon>
        <taxon>Pseudomonadota</taxon>
        <taxon>Alphaproteobacteria</taxon>
        <taxon>Sphingomonadales</taxon>
        <taxon>Sphingomonadaceae</taxon>
        <taxon>Sphingomonas</taxon>
    </lineage>
</organism>
<dbReference type="Pfam" id="PF13641">
    <property type="entry name" value="Glyco_tranf_2_3"/>
    <property type="match status" value="1"/>
</dbReference>
<evidence type="ECO:0000313" key="2">
    <source>
        <dbReference type="EMBL" id="NJC35103.1"/>
    </source>
</evidence>
<keyword evidence="3" id="KW-1185">Reference proteome</keyword>
<comment type="caution">
    <text evidence="2">The sequence shown here is derived from an EMBL/GenBank/DDBJ whole genome shotgun (WGS) entry which is preliminary data.</text>
</comment>
<evidence type="ECO:0000256" key="1">
    <source>
        <dbReference type="SAM" id="Phobius"/>
    </source>
</evidence>
<feature type="transmembrane region" description="Helical" evidence="1">
    <location>
        <begin position="347"/>
        <end position="367"/>
    </location>
</feature>
<protein>
    <submittedName>
        <fullName evidence="2">Adsorption protein B</fullName>
    </submittedName>
</protein>
<dbReference type="InterPro" id="IPR029044">
    <property type="entry name" value="Nucleotide-diphossugar_trans"/>
</dbReference>